<name>A0A5D0N954_9ACTN</name>
<dbReference type="AlphaFoldDB" id="A0A5D0N954"/>
<evidence type="ECO:0000256" key="2">
    <source>
        <dbReference type="SAM" id="Phobius"/>
    </source>
</evidence>
<dbReference type="Proteomes" id="UP000323380">
    <property type="component" value="Unassembled WGS sequence"/>
</dbReference>
<keyword evidence="2" id="KW-1133">Transmembrane helix</keyword>
<feature type="transmembrane region" description="Helical" evidence="2">
    <location>
        <begin position="120"/>
        <end position="143"/>
    </location>
</feature>
<dbReference type="RefSeq" id="WP_148344779.1">
    <property type="nucleotide sequence ID" value="NZ_VSFG01000012.1"/>
</dbReference>
<dbReference type="EMBL" id="VSFG01000012">
    <property type="protein sequence ID" value="TYB40872.1"/>
    <property type="molecule type" value="Genomic_DNA"/>
</dbReference>
<keyword evidence="4" id="KW-1185">Reference proteome</keyword>
<dbReference type="STRING" id="1220554.GCA_001552135_06386"/>
<feature type="region of interest" description="Disordered" evidence="1">
    <location>
        <begin position="324"/>
        <end position="372"/>
    </location>
</feature>
<feature type="transmembrane region" description="Helical" evidence="2">
    <location>
        <begin position="95"/>
        <end position="113"/>
    </location>
</feature>
<feature type="transmembrane region" description="Helical" evidence="2">
    <location>
        <begin position="149"/>
        <end position="169"/>
    </location>
</feature>
<evidence type="ECO:0000313" key="4">
    <source>
        <dbReference type="Proteomes" id="UP000323380"/>
    </source>
</evidence>
<accession>A0A5D0N954</accession>
<evidence type="ECO:0000313" key="3">
    <source>
        <dbReference type="EMBL" id="TYB40872.1"/>
    </source>
</evidence>
<proteinExistence type="predicted"/>
<comment type="caution">
    <text evidence="3">The sequence shown here is derived from an EMBL/GenBank/DDBJ whole genome shotgun (WGS) entry which is preliminary data.</text>
</comment>
<reference evidence="3 4" key="1">
    <citation type="submission" date="2019-08" db="EMBL/GenBank/DDBJ databases">
        <title>Actinomadura sp. nov. CYP1-5 isolated from mountain soil.</title>
        <authorList>
            <person name="Songsumanus A."/>
            <person name="Kuncharoen N."/>
            <person name="Kudo T."/>
            <person name="Yuki M."/>
            <person name="Igarashi Y."/>
            <person name="Tanasupawat S."/>
        </authorList>
    </citation>
    <scope>NUCLEOTIDE SEQUENCE [LARGE SCALE GENOMIC DNA]</scope>
    <source>
        <strain evidence="3 4">JCM 14158</strain>
    </source>
</reference>
<organism evidence="3 4">
    <name type="scientific">Actinomadura chibensis</name>
    <dbReference type="NCBI Taxonomy" id="392828"/>
    <lineage>
        <taxon>Bacteria</taxon>
        <taxon>Bacillati</taxon>
        <taxon>Actinomycetota</taxon>
        <taxon>Actinomycetes</taxon>
        <taxon>Streptosporangiales</taxon>
        <taxon>Thermomonosporaceae</taxon>
        <taxon>Actinomadura</taxon>
    </lineage>
</organism>
<sequence length="372" mass="39000">MGAAVTMAASAGVLPPALLIAFQFKLATGKPQNLEKAAGFWESAANDLERASRELKSLVEGIPRPAWNMDDREKYEERVEEYRLQLDYLHNYCMAVHYALISLAWALFAYAMFAIAIAGFLAALVAAAGASLGAMYGACVSLAQTALNVTYVVTGALGMAGHACAAVLAGGTAVTAKYQSDHGNTEAWAALKKAAVTGSAGAAANLLQSAANTGLAYMNRSNGERSPIPGRRNEFSGTKGFPLQEIDLDADRKYDTTWNVGGGAKVQVPGKNGPELEVSGHRQHGPGGYAGSDFELKGKESGPGVDLTGGIKKEWDAQGNAKTTYGVGAEQPDAGAKVDYEGTAGVDGKGENKMTSVTPWGSQEKNFDPPWK</sequence>
<protein>
    <submittedName>
        <fullName evidence="3">Uncharacterized protein</fullName>
    </submittedName>
</protein>
<feature type="compositionally biased region" description="Polar residues" evidence="1">
    <location>
        <begin position="353"/>
        <end position="364"/>
    </location>
</feature>
<feature type="region of interest" description="Disordered" evidence="1">
    <location>
        <begin position="218"/>
        <end position="239"/>
    </location>
</feature>
<gene>
    <name evidence="3" type="ORF">FXF69_38335</name>
</gene>
<keyword evidence="2" id="KW-0812">Transmembrane</keyword>
<keyword evidence="2" id="KW-0472">Membrane</keyword>
<evidence type="ECO:0000256" key="1">
    <source>
        <dbReference type="SAM" id="MobiDB-lite"/>
    </source>
</evidence>